<evidence type="ECO:0000313" key="8">
    <source>
        <dbReference type="Proteomes" id="UP000006048"/>
    </source>
</evidence>
<evidence type="ECO:0000256" key="3">
    <source>
        <dbReference type="ARBA" id="ARBA00023002"/>
    </source>
</evidence>
<dbReference type="InterPro" id="IPR018211">
    <property type="entry name" value="ADH_Fe_CS"/>
</dbReference>
<dbReference type="CDD" id="cd14861">
    <property type="entry name" value="Fe-ADH-like"/>
    <property type="match status" value="1"/>
</dbReference>
<keyword evidence="8" id="KW-1185">Reference proteome</keyword>
<gene>
    <name evidence="7" type="ordered locus">Turpa_3746</name>
</gene>
<dbReference type="RefSeq" id="WP_014804857.1">
    <property type="nucleotide sequence ID" value="NC_018020.1"/>
</dbReference>
<sequence length="385" mass="40581">MSAFRFSFPTPITFGAGVRRQVPEHFKGQGITSVMIVTDEMLSKLPFFTAYADELKAAGLKIDIFNGVKGNPVKSQVMAGVEAFRKFVTLSQSKGDCAILGIGGGAALDVAKAIALMVNHPGDVFDYEDEKPGALPFDKEVPYWIAIPTTAGTGSEVGRSTVVADDVTHVKKVIFSPRLLAKAVFADPELTSALPPAVTAATGLDAMTHLIEAFLAKGWHPMADGIALEGLHLSARALPAAFANGNDLKARGDMLMASMMGAVAFQKGLGIVHSCAHALSAIVDMHHGLANGIMLDHALAFNLKAVPDRFDRLAQAVGLKTGADFLPWVKSLKAELKIPATLKDAGVTADKVEPLVKVAIADGCHPSNPVSVSEADFRTIFASLV</sequence>
<dbReference type="HOGENOM" id="CLU_007207_0_0_12"/>
<dbReference type="AlphaFoldDB" id="I4BAS3"/>
<dbReference type="PROSITE" id="PS00913">
    <property type="entry name" value="ADH_IRON_1"/>
    <property type="match status" value="1"/>
</dbReference>
<comment type="similarity">
    <text evidence="2">Belongs to the iron-containing alcohol dehydrogenase family.</text>
</comment>
<evidence type="ECO:0000259" key="5">
    <source>
        <dbReference type="Pfam" id="PF00465"/>
    </source>
</evidence>
<dbReference type="PANTHER" id="PTHR11496:SF102">
    <property type="entry name" value="ALCOHOL DEHYDROGENASE 4"/>
    <property type="match status" value="1"/>
</dbReference>
<dbReference type="InterPro" id="IPR039697">
    <property type="entry name" value="Alcohol_dehydrogenase_Fe"/>
</dbReference>
<feature type="domain" description="Alcohol dehydrogenase iron-type/glycerol dehydrogenase GldA" evidence="5">
    <location>
        <begin position="9"/>
        <end position="188"/>
    </location>
</feature>
<reference evidence="7 8" key="1">
    <citation type="submission" date="2012-06" db="EMBL/GenBank/DDBJ databases">
        <title>The complete chromosome of genome of Turneriella parva DSM 21527.</title>
        <authorList>
            <consortium name="US DOE Joint Genome Institute (JGI-PGF)"/>
            <person name="Lucas S."/>
            <person name="Han J."/>
            <person name="Lapidus A."/>
            <person name="Bruce D."/>
            <person name="Goodwin L."/>
            <person name="Pitluck S."/>
            <person name="Peters L."/>
            <person name="Kyrpides N."/>
            <person name="Mavromatis K."/>
            <person name="Ivanova N."/>
            <person name="Mikhailova N."/>
            <person name="Chertkov O."/>
            <person name="Detter J.C."/>
            <person name="Tapia R."/>
            <person name="Han C."/>
            <person name="Land M."/>
            <person name="Hauser L."/>
            <person name="Markowitz V."/>
            <person name="Cheng J.-F."/>
            <person name="Hugenholtz P."/>
            <person name="Woyke T."/>
            <person name="Wu D."/>
            <person name="Gronow S."/>
            <person name="Wellnitz S."/>
            <person name="Brambilla E."/>
            <person name="Klenk H.-P."/>
            <person name="Eisen J.A."/>
        </authorList>
    </citation>
    <scope>NUCLEOTIDE SEQUENCE [LARGE SCALE GENOMIC DNA]</scope>
    <source>
        <strain evidence="8">ATCC BAA-1111 / DSM 21527 / NCTC 11395 / H</strain>
    </source>
</reference>
<dbReference type="Proteomes" id="UP000006048">
    <property type="component" value="Chromosome"/>
</dbReference>
<comment type="cofactor">
    <cofactor evidence="1">
        <name>Fe cation</name>
        <dbReference type="ChEBI" id="CHEBI:24875"/>
    </cofactor>
</comment>
<dbReference type="PANTHER" id="PTHR11496">
    <property type="entry name" value="ALCOHOL DEHYDROGENASE"/>
    <property type="match status" value="1"/>
</dbReference>
<dbReference type="SUPFAM" id="SSF56796">
    <property type="entry name" value="Dehydroquinate synthase-like"/>
    <property type="match status" value="1"/>
</dbReference>
<dbReference type="PROSITE" id="PS00060">
    <property type="entry name" value="ADH_IRON_2"/>
    <property type="match status" value="1"/>
</dbReference>
<organism evidence="7 8">
    <name type="scientific">Turneriella parva (strain ATCC BAA-1111 / DSM 21527 / NCTC 11395 / H)</name>
    <name type="common">Leptospira parva</name>
    <dbReference type="NCBI Taxonomy" id="869212"/>
    <lineage>
        <taxon>Bacteria</taxon>
        <taxon>Pseudomonadati</taxon>
        <taxon>Spirochaetota</taxon>
        <taxon>Spirochaetia</taxon>
        <taxon>Leptospirales</taxon>
        <taxon>Leptospiraceae</taxon>
        <taxon>Turneriella</taxon>
    </lineage>
</organism>
<feature type="domain" description="Fe-containing alcohol dehydrogenase-like C-terminal" evidence="6">
    <location>
        <begin position="199"/>
        <end position="383"/>
    </location>
</feature>
<dbReference type="OrthoDB" id="9815791at2"/>
<dbReference type="Pfam" id="PF25137">
    <property type="entry name" value="ADH_Fe_C"/>
    <property type="match status" value="1"/>
</dbReference>
<dbReference type="InterPro" id="IPR001670">
    <property type="entry name" value="ADH_Fe/GldA"/>
</dbReference>
<keyword evidence="3" id="KW-0560">Oxidoreductase</keyword>
<accession>I4BAS3</accession>
<dbReference type="GO" id="GO:0004022">
    <property type="term" value="F:alcohol dehydrogenase (NAD+) activity"/>
    <property type="evidence" value="ECO:0007669"/>
    <property type="project" value="TreeGrafter"/>
</dbReference>
<evidence type="ECO:0000256" key="2">
    <source>
        <dbReference type="ARBA" id="ARBA00007358"/>
    </source>
</evidence>
<dbReference type="GO" id="GO:0046872">
    <property type="term" value="F:metal ion binding"/>
    <property type="evidence" value="ECO:0007669"/>
    <property type="project" value="InterPro"/>
</dbReference>
<evidence type="ECO:0000259" key="6">
    <source>
        <dbReference type="Pfam" id="PF25137"/>
    </source>
</evidence>
<evidence type="ECO:0000256" key="1">
    <source>
        <dbReference type="ARBA" id="ARBA00001962"/>
    </source>
</evidence>
<proteinExistence type="inferred from homology"/>
<keyword evidence="4" id="KW-0520">NAD</keyword>
<protein>
    <submittedName>
        <fullName evidence="7">Iron-containing alcohol dehydrogenase</fullName>
    </submittedName>
</protein>
<dbReference type="EMBL" id="CP002959">
    <property type="protein sequence ID" value="AFM14380.1"/>
    <property type="molecule type" value="Genomic_DNA"/>
</dbReference>
<evidence type="ECO:0000256" key="4">
    <source>
        <dbReference type="ARBA" id="ARBA00023027"/>
    </source>
</evidence>
<dbReference type="FunFam" id="1.20.1090.10:FF:000001">
    <property type="entry name" value="Aldehyde-alcohol dehydrogenase"/>
    <property type="match status" value="1"/>
</dbReference>
<evidence type="ECO:0000313" key="7">
    <source>
        <dbReference type="EMBL" id="AFM14380.1"/>
    </source>
</evidence>
<dbReference type="Gene3D" id="1.20.1090.10">
    <property type="entry name" value="Dehydroquinate synthase-like - alpha domain"/>
    <property type="match status" value="1"/>
</dbReference>
<dbReference type="Gene3D" id="3.40.50.1970">
    <property type="match status" value="1"/>
</dbReference>
<dbReference type="KEGG" id="tpx:Turpa_3746"/>
<dbReference type="Pfam" id="PF00465">
    <property type="entry name" value="Fe-ADH"/>
    <property type="match status" value="1"/>
</dbReference>
<name>I4BAS3_TURPD</name>
<dbReference type="PATRIC" id="fig|869212.3.peg.3774"/>
<dbReference type="STRING" id="869212.Turpa_3746"/>
<dbReference type="InterPro" id="IPR056798">
    <property type="entry name" value="ADH_Fe_C"/>
</dbReference>
<dbReference type="FunFam" id="3.40.50.1970:FF:000003">
    <property type="entry name" value="Alcohol dehydrogenase, iron-containing"/>
    <property type="match status" value="1"/>
</dbReference>